<dbReference type="GO" id="GO:0016833">
    <property type="term" value="F:oxo-acid-lyase activity"/>
    <property type="evidence" value="ECO:0007669"/>
    <property type="project" value="InterPro"/>
</dbReference>
<dbReference type="EMBL" id="CP051128">
    <property type="protein sequence ID" value="QIZ11034.1"/>
    <property type="molecule type" value="Genomic_DNA"/>
</dbReference>
<dbReference type="Gene3D" id="1.10.8.60">
    <property type="match status" value="1"/>
</dbReference>
<evidence type="ECO:0000313" key="2">
    <source>
        <dbReference type="EMBL" id="QIZ11034.1"/>
    </source>
</evidence>
<gene>
    <name evidence="2" type="ORF">HFZ78_19600</name>
</gene>
<feature type="domain" description="DmpG-like communication" evidence="1">
    <location>
        <begin position="2"/>
        <end position="25"/>
    </location>
</feature>
<dbReference type="SUPFAM" id="SSF89000">
    <property type="entry name" value="post-HMGL domain-like"/>
    <property type="match status" value="1"/>
</dbReference>
<evidence type="ECO:0000259" key="1">
    <source>
        <dbReference type="Pfam" id="PF07836"/>
    </source>
</evidence>
<dbReference type="AlphaFoldDB" id="A0A6H1PBN9"/>
<organism evidence="2 3">
    <name type="scientific">Priestia megaterium</name>
    <name type="common">Bacillus megaterium</name>
    <dbReference type="NCBI Taxonomy" id="1404"/>
    <lineage>
        <taxon>Bacteria</taxon>
        <taxon>Bacillati</taxon>
        <taxon>Bacillota</taxon>
        <taxon>Bacilli</taxon>
        <taxon>Bacillales</taxon>
        <taxon>Bacillaceae</taxon>
        <taxon>Priestia</taxon>
    </lineage>
</organism>
<accession>A0A6H1PBN9</accession>
<name>A0A6H1PBN9_PRIMG</name>
<dbReference type="Pfam" id="PF07836">
    <property type="entry name" value="DmpG_comm"/>
    <property type="match status" value="1"/>
</dbReference>
<protein>
    <recommendedName>
        <fullName evidence="1">DmpG-like communication domain-containing protein</fullName>
    </recommendedName>
</protein>
<dbReference type="Proteomes" id="UP000501868">
    <property type="component" value="Chromosome"/>
</dbReference>
<dbReference type="InterPro" id="IPR012425">
    <property type="entry name" value="DmpG_comm"/>
</dbReference>
<evidence type="ECO:0000313" key="3">
    <source>
        <dbReference type="Proteomes" id="UP000501868"/>
    </source>
</evidence>
<proteinExistence type="predicted"/>
<sequence>MVRLGKRKFVGGQEDMIWVWLQKLQKPRASQQKNNSGN</sequence>
<reference evidence="2 3" key="1">
    <citation type="submission" date="2020-04" db="EMBL/GenBank/DDBJ databases">
        <title>Genome-Wide Identification of 5-Methylcytosine Sites in Bacterial Genomes By High-Throughput Sequencing of MspJI Restriction Fragments.</title>
        <authorList>
            <person name="Wu V."/>
        </authorList>
    </citation>
    <scope>NUCLEOTIDE SEQUENCE [LARGE SCALE GENOMIC DNA]</scope>
    <source>
        <strain evidence="2 3">S2</strain>
    </source>
</reference>
<reference evidence="2 3" key="2">
    <citation type="submission" date="2020-04" db="EMBL/GenBank/DDBJ databases">
        <authorList>
            <person name="Fomenkov A."/>
            <person name="Anton B.P."/>
            <person name="Roberts R.J."/>
        </authorList>
    </citation>
    <scope>NUCLEOTIDE SEQUENCE [LARGE SCALE GENOMIC DNA]</scope>
    <source>
        <strain evidence="2 3">S2</strain>
    </source>
</reference>